<dbReference type="PANTHER" id="PTHR11748">
    <property type="entry name" value="D-LACTATE DEHYDROGENASE"/>
    <property type="match status" value="1"/>
</dbReference>
<evidence type="ECO:0000256" key="3">
    <source>
        <dbReference type="ARBA" id="ARBA00022723"/>
    </source>
</evidence>
<dbReference type="Gene3D" id="1.10.1060.10">
    <property type="entry name" value="Alpha-helical ferredoxin"/>
    <property type="match status" value="1"/>
</dbReference>
<keyword evidence="6" id="KW-0408">Iron</keyword>
<comment type="caution">
    <text evidence="10">The sequence shown here is derived from an EMBL/GenBank/DDBJ whole genome shotgun (WGS) entry which is preliminary data.</text>
</comment>
<reference evidence="10" key="1">
    <citation type="journal article" date="2021" name="PeerJ">
        <title>Extensive microbial diversity within the chicken gut microbiome revealed by metagenomics and culture.</title>
        <authorList>
            <person name="Gilroy R."/>
            <person name="Ravi A."/>
            <person name="Getino M."/>
            <person name="Pursley I."/>
            <person name="Horton D.L."/>
            <person name="Alikhan N.F."/>
            <person name="Baker D."/>
            <person name="Gharbi K."/>
            <person name="Hall N."/>
            <person name="Watson M."/>
            <person name="Adriaenssens E.M."/>
            <person name="Foster-Nyarko E."/>
            <person name="Jarju S."/>
            <person name="Secka A."/>
            <person name="Antonio M."/>
            <person name="Oren A."/>
            <person name="Chaudhuri R.R."/>
            <person name="La Ragione R."/>
            <person name="Hildebrand F."/>
            <person name="Pallen M.J."/>
        </authorList>
    </citation>
    <scope>NUCLEOTIDE SEQUENCE</scope>
    <source>
        <strain evidence="10">Gambia16-554</strain>
    </source>
</reference>
<dbReference type="Pfam" id="PF13183">
    <property type="entry name" value="Fer4_8"/>
    <property type="match status" value="1"/>
</dbReference>
<dbReference type="InterPro" id="IPR017900">
    <property type="entry name" value="4Fe4S_Fe_S_CS"/>
</dbReference>
<keyword evidence="5" id="KW-0560">Oxidoreductase</keyword>
<dbReference type="InterPro" id="IPR004113">
    <property type="entry name" value="FAD-bd_oxidored_4_C"/>
</dbReference>
<evidence type="ECO:0000313" key="10">
    <source>
        <dbReference type="EMBL" id="HIZ85322.1"/>
    </source>
</evidence>
<dbReference type="GO" id="GO:0051536">
    <property type="term" value="F:iron-sulfur cluster binding"/>
    <property type="evidence" value="ECO:0007669"/>
    <property type="project" value="UniProtKB-KW"/>
</dbReference>
<feature type="domain" description="FAD-binding PCMH-type" evidence="9">
    <location>
        <begin position="30"/>
        <end position="262"/>
    </location>
</feature>
<dbReference type="PANTHER" id="PTHR11748:SF119">
    <property type="entry name" value="D-2-HYDROXYGLUTARATE DEHYDROGENASE"/>
    <property type="match status" value="1"/>
</dbReference>
<keyword evidence="7" id="KW-0411">Iron-sulfur</keyword>
<keyword evidence="2" id="KW-0285">Flavoprotein</keyword>
<keyword evidence="4" id="KW-0274">FAD</keyword>
<dbReference type="InterPro" id="IPR036318">
    <property type="entry name" value="FAD-bd_PCMH-like_sf"/>
</dbReference>
<sequence length="958" mass="107456">MSIVDSLHIDGDIHEDRHYRIIYATDASAYREMPDAVAFPKHEEDIKALVRYASGNHLNLIPRAAGTSLAGQVVGKGIVVDVSRYMNNILEINPEQRWVRVQPGVVLDELNEYCSHYGLFFAPETSTSSRCCIGGMAGNNSCGSHSLVYGSTRDHVIEARVVLSDGSTAVFGPLSDNELENKCSGDTLEGRIYMEMLAMLNDEGNRKDIKDNFPEPSIRRRNSGYAIDELLNSRPFNFCKLIIGSEGTLAFITELKLHLEPLPPKEKAVVCVHCASLEEACNANLAALKHEPRAIELMDDQVLQLSKKNIAQNKNRFFIQGDPAAILIVEIAKDSLDEVNHEADLLENDLRRQNLGYHYSRVYGKDISRVWALRKAGLGLLSGMPGSAKPVSLIEDTAINPEKLFAFLTDLKVVLDSYGLSCVYHGHISTGELHLRPILNLKEEHDRRLFRVVATETARLVKKYRGSLSGEHGDGRLRGEFLPLMFGKKVYALFKNVKHIWDENGIFNMGKIVDTPPMDSCLRYEVCHGIENTYFDFSRQKGYLCAVEQCNGSGDCRKSYLFGGTMCPVYRATRDEKNSTRARSNILRELLIHPEGNKMFSQPEVLSALDSCLSCKACKAECPSNVDMARYKAEYLQHHYDETSIPLRSFLIANLTRIQKIAMAFPAAYNAVVSSKIFSSILKKVLRFAPQRAIPKIYRFTLKHWLRTHPDSTSYDRKVYLFADEFSNYMDVEIGITFIKLLRALGYQVTIPEHVESGRTELSKGLVKKAKKIARKNVMFLKDIVNEQIPLVGIEPSCILSFRDEYPDLVGEDLKETAVSLARNCLLYDEFIVREVQKGNITSEQFIAKEQKIKLHGHCHQKALISIEPSKKMLSLPANYHVEVIPSGCCGMAGAFGYEKEHYSLSMQIGEQVLFTAVRSAVQGTLIAAPGTSCRQQIMDGTGVKAYHPIEILYQALI</sequence>
<proteinExistence type="predicted"/>
<comment type="cofactor">
    <cofactor evidence="1">
        <name>FAD</name>
        <dbReference type="ChEBI" id="CHEBI:57692"/>
    </cofactor>
</comment>
<feature type="domain" description="4Fe-4S ferredoxin-type" evidence="8">
    <location>
        <begin position="601"/>
        <end position="632"/>
    </location>
</feature>
<dbReference type="PROSITE" id="PS51379">
    <property type="entry name" value="4FE4S_FER_2"/>
    <property type="match status" value="1"/>
</dbReference>
<dbReference type="GO" id="GO:0004458">
    <property type="term" value="F:D-lactate dehydrogenase (cytochrome) activity"/>
    <property type="evidence" value="ECO:0007669"/>
    <property type="project" value="TreeGrafter"/>
</dbReference>
<evidence type="ECO:0000313" key="11">
    <source>
        <dbReference type="Proteomes" id="UP000824115"/>
    </source>
</evidence>
<dbReference type="Proteomes" id="UP000824115">
    <property type="component" value="Unassembled WGS sequence"/>
</dbReference>
<evidence type="ECO:0000256" key="5">
    <source>
        <dbReference type="ARBA" id="ARBA00023002"/>
    </source>
</evidence>
<name>A0A9D2GND8_9BACT</name>
<accession>A0A9D2GND8</accession>
<dbReference type="InterPro" id="IPR016169">
    <property type="entry name" value="FAD-bd_PCMH_sub2"/>
</dbReference>
<evidence type="ECO:0000259" key="8">
    <source>
        <dbReference type="PROSITE" id="PS51379"/>
    </source>
</evidence>
<reference evidence="10" key="2">
    <citation type="submission" date="2021-04" db="EMBL/GenBank/DDBJ databases">
        <authorList>
            <person name="Gilroy R."/>
        </authorList>
    </citation>
    <scope>NUCLEOTIDE SEQUENCE</scope>
    <source>
        <strain evidence="10">Gambia16-554</strain>
    </source>
</reference>
<dbReference type="AlphaFoldDB" id="A0A9D2GND8"/>
<dbReference type="Gene3D" id="3.30.43.10">
    <property type="entry name" value="Uridine Diphospho-n-acetylenolpyruvylglucosamine Reductase, domain 2"/>
    <property type="match status" value="1"/>
</dbReference>
<dbReference type="GO" id="GO:0046872">
    <property type="term" value="F:metal ion binding"/>
    <property type="evidence" value="ECO:0007669"/>
    <property type="project" value="UniProtKB-KW"/>
</dbReference>
<dbReference type="SUPFAM" id="SSF46548">
    <property type="entry name" value="alpha-helical ferredoxin"/>
    <property type="match status" value="1"/>
</dbReference>
<dbReference type="InterPro" id="IPR016167">
    <property type="entry name" value="FAD-bd_PCMH_sub1"/>
</dbReference>
<dbReference type="InterPro" id="IPR016166">
    <property type="entry name" value="FAD-bd_PCMH"/>
</dbReference>
<evidence type="ECO:0000259" key="9">
    <source>
        <dbReference type="PROSITE" id="PS51387"/>
    </source>
</evidence>
<dbReference type="InterPro" id="IPR016164">
    <property type="entry name" value="FAD-linked_Oxase-like_C"/>
</dbReference>
<evidence type="ECO:0000256" key="6">
    <source>
        <dbReference type="ARBA" id="ARBA00023004"/>
    </source>
</evidence>
<dbReference type="Pfam" id="PF01565">
    <property type="entry name" value="FAD_binding_4"/>
    <property type="match status" value="1"/>
</dbReference>
<evidence type="ECO:0000256" key="1">
    <source>
        <dbReference type="ARBA" id="ARBA00001974"/>
    </source>
</evidence>
<keyword evidence="3" id="KW-0479">Metal-binding</keyword>
<dbReference type="GO" id="GO:0071949">
    <property type="term" value="F:FAD binding"/>
    <property type="evidence" value="ECO:0007669"/>
    <property type="project" value="InterPro"/>
</dbReference>
<dbReference type="InterPro" id="IPR009051">
    <property type="entry name" value="Helical_ferredxn"/>
</dbReference>
<dbReference type="SUPFAM" id="SSF55103">
    <property type="entry name" value="FAD-linked oxidases, C-terminal domain"/>
    <property type="match status" value="1"/>
</dbReference>
<dbReference type="Gene3D" id="3.30.465.10">
    <property type="match status" value="1"/>
</dbReference>
<evidence type="ECO:0000256" key="7">
    <source>
        <dbReference type="ARBA" id="ARBA00023014"/>
    </source>
</evidence>
<dbReference type="GO" id="GO:1903457">
    <property type="term" value="P:lactate catabolic process"/>
    <property type="evidence" value="ECO:0007669"/>
    <property type="project" value="TreeGrafter"/>
</dbReference>
<dbReference type="InterPro" id="IPR006094">
    <property type="entry name" value="Oxid_FAD_bind_N"/>
</dbReference>
<dbReference type="PROSITE" id="PS00198">
    <property type="entry name" value="4FE4S_FER_1"/>
    <property type="match status" value="1"/>
</dbReference>
<dbReference type="InterPro" id="IPR017896">
    <property type="entry name" value="4Fe4S_Fe-S-bd"/>
</dbReference>
<dbReference type="Pfam" id="PF02913">
    <property type="entry name" value="FAD-oxidase_C"/>
    <property type="match status" value="1"/>
</dbReference>
<dbReference type="GO" id="GO:0008720">
    <property type="term" value="F:D-lactate dehydrogenase (NAD+) activity"/>
    <property type="evidence" value="ECO:0007669"/>
    <property type="project" value="TreeGrafter"/>
</dbReference>
<dbReference type="EMBL" id="DXAW01000043">
    <property type="protein sequence ID" value="HIZ85322.1"/>
    <property type="molecule type" value="Genomic_DNA"/>
</dbReference>
<organism evidence="10 11">
    <name type="scientific">Candidatus Coprenecus stercoravium</name>
    <dbReference type="NCBI Taxonomy" id="2840735"/>
    <lineage>
        <taxon>Bacteria</taxon>
        <taxon>Pseudomonadati</taxon>
        <taxon>Bacteroidota</taxon>
        <taxon>Bacteroidia</taxon>
        <taxon>Bacteroidales</taxon>
        <taxon>Rikenellaceae</taxon>
        <taxon>Rikenellaceae incertae sedis</taxon>
        <taxon>Candidatus Coprenecus</taxon>
    </lineage>
</organism>
<dbReference type="SUPFAM" id="SSF56176">
    <property type="entry name" value="FAD-binding/transporter-associated domain-like"/>
    <property type="match status" value="1"/>
</dbReference>
<protein>
    <submittedName>
        <fullName evidence="10">FAD-binding protein</fullName>
    </submittedName>
</protein>
<dbReference type="PROSITE" id="PS51387">
    <property type="entry name" value="FAD_PCMH"/>
    <property type="match status" value="1"/>
</dbReference>
<evidence type="ECO:0000256" key="2">
    <source>
        <dbReference type="ARBA" id="ARBA00022630"/>
    </source>
</evidence>
<evidence type="ECO:0000256" key="4">
    <source>
        <dbReference type="ARBA" id="ARBA00022827"/>
    </source>
</evidence>
<dbReference type="Gene3D" id="3.30.70.2740">
    <property type="match status" value="1"/>
</dbReference>
<gene>
    <name evidence="10" type="ORF">IAC04_02390</name>
</gene>